<evidence type="ECO:0000313" key="2">
    <source>
        <dbReference type="Proteomes" id="UP000580250"/>
    </source>
</evidence>
<proteinExistence type="predicted"/>
<dbReference type="EMBL" id="CAJEWN010000028">
    <property type="protein sequence ID" value="CAD2142012.1"/>
    <property type="molecule type" value="Genomic_DNA"/>
</dbReference>
<protein>
    <submittedName>
        <fullName evidence="1">Uncharacterized protein</fullName>
    </submittedName>
</protein>
<reference evidence="1 2" key="1">
    <citation type="submission" date="2020-08" db="EMBL/GenBank/DDBJ databases">
        <authorList>
            <person name="Koutsovoulos G."/>
            <person name="Danchin GJ E."/>
        </authorList>
    </citation>
    <scope>NUCLEOTIDE SEQUENCE [LARGE SCALE GENOMIC DNA]</scope>
</reference>
<dbReference type="Proteomes" id="UP000580250">
    <property type="component" value="Unassembled WGS sequence"/>
</dbReference>
<dbReference type="AlphaFoldDB" id="A0A6V7U172"/>
<name>A0A6V7U172_MELEN</name>
<accession>A0A6V7U172</accession>
<comment type="caution">
    <text evidence="1">The sequence shown here is derived from an EMBL/GenBank/DDBJ whole genome shotgun (WGS) entry which is preliminary data.</text>
</comment>
<sequence length="81" mass="9246">MKSFLSFPIIFHFIHISSSSPPFHHPSNLYILFSPPFPPCLCQISLIAMSANREGRRNPAKSSLPLWPNEFCFVLLFVVNI</sequence>
<gene>
    <name evidence="1" type="ORF">MENT_LOCUS7087</name>
</gene>
<evidence type="ECO:0000313" key="1">
    <source>
        <dbReference type="EMBL" id="CAD2142012.1"/>
    </source>
</evidence>
<organism evidence="1 2">
    <name type="scientific">Meloidogyne enterolobii</name>
    <name type="common">Root-knot nematode worm</name>
    <name type="synonym">Meloidogyne mayaguensis</name>
    <dbReference type="NCBI Taxonomy" id="390850"/>
    <lineage>
        <taxon>Eukaryota</taxon>
        <taxon>Metazoa</taxon>
        <taxon>Ecdysozoa</taxon>
        <taxon>Nematoda</taxon>
        <taxon>Chromadorea</taxon>
        <taxon>Rhabditida</taxon>
        <taxon>Tylenchina</taxon>
        <taxon>Tylenchomorpha</taxon>
        <taxon>Tylenchoidea</taxon>
        <taxon>Meloidogynidae</taxon>
        <taxon>Meloidogyninae</taxon>
        <taxon>Meloidogyne</taxon>
    </lineage>
</organism>